<dbReference type="InterPro" id="IPR000160">
    <property type="entry name" value="GGDEF_dom"/>
</dbReference>
<feature type="transmembrane region" description="Helical" evidence="6">
    <location>
        <begin position="102"/>
        <end position="121"/>
    </location>
</feature>
<feature type="transmembrane region" description="Helical" evidence="6">
    <location>
        <begin position="38"/>
        <end position="56"/>
    </location>
</feature>
<dbReference type="Gene3D" id="3.30.450.20">
    <property type="entry name" value="PAS domain"/>
    <property type="match status" value="1"/>
</dbReference>
<evidence type="ECO:0000256" key="3">
    <source>
        <dbReference type="ARBA" id="ARBA00022692"/>
    </source>
</evidence>
<organism evidence="10 11">
    <name type="scientific">Neobacillus ginsengisoli</name>
    <dbReference type="NCBI Taxonomy" id="904295"/>
    <lineage>
        <taxon>Bacteria</taxon>
        <taxon>Bacillati</taxon>
        <taxon>Bacillota</taxon>
        <taxon>Bacilli</taxon>
        <taxon>Bacillales</taxon>
        <taxon>Bacillaceae</taxon>
        <taxon>Neobacillus</taxon>
    </lineage>
</organism>
<gene>
    <name evidence="10" type="ORF">J2S10_001153</name>
</gene>
<dbReference type="InterPro" id="IPR000014">
    <property type="entry name" value="PAS"/>
</dbReference>
<dbReference type="InterPro" id="IPR029787">
    <property type="entry name" value="Nucleotide_cyclase"/>
</dbReference>
<feature type="transmembrane region" description="Helical" evidence="6">
    <location>
        <begin position="5"/>
        <end position="23"/>
    </location>
</feature>
<dbReference type="CDD" id="cd01949">
    <property type="entry name" value="GGDEF"/>
    <property type="match status" value="1"/>
</dbReference>
<dbReference type="EMBL" id="JAUSTW010000002">
    <property type="protein sequence ID" value="MDQ0198012.1"/>
    <property type="molecule type" value="Genomic_DNA"/>
</dbReference>
<keyword evidence="11" id="KW-1185">Reference proteome</keyword>
<dbReference type="RefSeq" id="WP_307405331.1">
    <property type="nucleotide sequence ID" value="NZ_JAUSTW010000002.1"/>
</dbReference>
<feature type="transmembrane region" description="Helical" evidence="6">
    <location>
        <begin position="133"/>
        <end position="151"/>
    </location>
</feature>
<keyword evidence="5 6" id="KW-0472">Membrane</keyword>
<dbReference type="NCBIfam" id="TIGR00254">
    <property type="entry name" value="GGDEF"/>
    <property type="match status" value="1"/>
</dbReference>
<dbReference type="InterPro" id="IPR013655">
    <property type="entry name" value="PAS_fold_3"/>
</dbReference>
<dbReference type="SMART" id="SM00086">
    <property type="entry name" value="PAC"/>
    <property type="match status" value="1"/>
</dbReference>
<feature type="domain" description="GGDEF" evidence="9">
    <location>
        <begin position="365"/>
        <end position="502"/>
    </location>
</feature>
<dbReference type="Proteomes" id="UP001224122">
    <property type="component" value="Unassembled WGS sequence"/>
</dbReference>
<dbReference type="InterPro" id="IPR043128">
    <property type="entry name" value="Rev_trsase/Diguanyl_cyclase"/>
</dbReference>
<dbReference type="InterPro" id="IPR000700">
    <property type="entry name" value="PAS-assoc_C"/>
</dbReference>
<dbReference type="CDD" id="cd00130">
    <property type="entry name" value="PAS"/>
    <property type="match status" value="1"/>
</dbReference>
<dbReference type="InterPro" id="IPR035965">
    <property type="entry name" value="PAS-like_dom_sf"/>
</dbReference>
<keyword evidence="4 6" id="KW-1133">Transmembrane helix</keyword>
<dbReference type="PANTHER" id="PTHR45138">
    <property type="entry name" value="REGULATORY COMPONENTS OF SENSORY TRANSDUCTION SYSTEM"/>
    <property type="match status" value="1"/>
</dbReference>
<dbReference type="PROSITE" id="PS50113">
    <property type="entry name" value="PAC"/>
    <property type="match status" value="1"/>
</dbReference>
<evidence type="ECO:0000256" key="5">
    <source>
        <dbReference type="ARBA" id="ARBA00023136"/>
    </source>
</evidence>
<dbReference type="SUPFAM" id="SSF55073">
    <property type="entry name" value="Nucleotide cyclase"/>
    <property type="match status" value="1"/>
</dbReference>
<name>A0ABT9XSU5_9BACI</name>
<comment type="subcellular location">
    <subcellularLocation>
        <location evidence="1">Cell membrane</location>
        <topology evidence="1">Multi-pass membrane protein</topology>
    </subcellularLocation>
</comment>
<evidence type="ECO:0000313" key="10">
    <source>
        <dbReference type="EMBL" id="MDQ0198012.1"/>
    </source>
</evidence>
<feature type="domain" description="PAC" evidence="8">
    <location>
        <begin position="274"/>
        <end position="326"/>
    </location>
</feature>
<reference evidence="10 11" key="1">
    <citation type="submission" date="2023-07" db="EMBL/GenBank/DDBJ databases">
        <title>Genomic Encyclopedia of Type Strains, Phase IV (KMG-IV): sequencing the most valuable type-strain genomes for metagenomic binning, comparative biology and taxonomic classification.</title>
        <authorList>
            <person name="Goeker M."/>
        </authorList>
    </citation>
    <scope>NUCLEOTIDE SEQUENCE [LARGE SCALE GENOMIC DNA]</scope>
    <source>
        <strain evidence="10 11">DSM 27594</strain>
    </source>
</reference>
<comment type="caution">
    <text evidence="10">The sequence shown here is derived from an EMBL/GenBank/DDBJ whole genome shotgun (WGS) entry which is preliminary data.</text>
</comment>
<dbReference type="NCBIfam" id="TIGR00229">
    <property type="entry name" value="sensory_box"/>
    <property type="match status" value="1"/>
</dbReference>
<evidence type="ECO:0000259" key="9">
    <source>
        <dbReference type="PROSITE" id="PS50887"/>
    </source>
</evidence>
<dbReference type="InterPro" id="IPR001610">
    <property type="entry name" value="PAC"/>
</dbReference>
<evidence type="ECO:0000259" key="8">
    <source>
        <dbReference type="PROSITE" id="PS50113"/>
    </source>
</evidence>
<keyword evidence="2" id="KW-1003">Cell membrane</keyword>
<dbReference type="Pfam" id="PF00990">
    <property type="entry name" value="GGDEF"/>
    <property type="match status" value="1"/>
</dbReference>
<sequence length="502" mass="56664">MIKDFVLNAALLIASFFIMGQVFKNRPLQVSSPFLTKFYWGLCFGVLGNILMLFSIKINPTTIADLRHLAIVIPAAFGGFIPAFIASVIISSGRIYLFGYSYNALLAALGVLFTGIVCGGISKLKFHMTFNAFLMNLSGLVIISILLFINIDDKSLLKSVLLGHYLISLTGGFLAYFIAEYIAKSNEAQLQLKFSVIKLKESEERFRLLAEYSSDMITMHNENREFIYISPAVNEIIKYEYPELLGKKIESFIHPDDISHTNEMFEKALNNGFADSTYRYCTKMGEYIWIESKLKSVHFQEGGSKRVIIVSRNITDRKLTEHKLKEANELLNRLSYMDGLTGVSNRRYFDHTLEKECSNLSHSNLPLTLIMFDIDYFKKYNDTYGHLAGDLCLQTIAQTIKNEVTGNKNYTFSRYGGEEFAIILPLAVQEEGFKVAQKIQQLIESLNIPHSSSEIAEIVTLSIGIASFFPNSKTKPQELIHMADTALYLSKTKGRNTISIVQ</sequence>
<evidence type="ECO:0000256" key="2">
    <source>
        <dbReference type="ARBA" id="ARBA00022475"/>
    </source>
</evidence>
<feature type="domain" description="PAS" evidence="7">
    <location>
        <begin position="202"/>
        <end position="272"/>
    </location>
</feature>
<dbReference type="Gene3D" id="3.30.70.270">
    <property type="match status" value="1"/>
</dbReference>
<dbReference type="Pfam" id="PF08447">
    <property type="entry name" value="PAS_3"/>
    <property type="match status" value="1"/>
</dbReference>
<evidence type="ECO:0000256" key="1">
    <source>
        <dbReference type="ARBA" id="ARBA00004651"/>
    </source>
</evidence>
<dbReference type="PANTHER" id="PTHR45138:SF9">
    <property type="entry name" value="DIGUANYLATE CYCLASE DGCM-RELATED"/>
    <property type="match status" value="1"/>
</dbReference>
<dbReference type="SUPFAM" id="SSF55785">
    <property type="entry name" value="PYP-like sensor domain (PAS domain)"/>
    <property type="match status" value="1"/>
</dbReference>
<evidence type="ECO:0000256" key="6">
    <source>
        <dbReference type="SAM" id="Phobius"/>
    </source>
</evidence>
<proteinExistence type="predicted"/>
<evidence type="ECO:0000256" key="4">
    <source>
        <dbReference type="ARBA" id="ARBA00022989"/>
    </source>
</evidence>
<evidence type="ECO:0000259" key="7">
    <source>
        <dbReference type="PROSITE" id="PS50112"/>
    </source>
</evidence>
<keyword evidence="3 6" id="KW-0812">Transmembrane</keyword>
<dbReference type="PROSITE" id="PS50112">
    <property type="entry name" value="PAS"/>
    <property type="match status" value="1"/>
</dbReference>
<dbReference type="InterPro" id="IPR050469">
    <property type="entry name" value="Diguanylate_Cyclase"/>
</dbReference>
<accession>A0ABT9XSU5</accession>
<dbReference type="PROSITE" id="PS50887">
    <property type="entry name" value="GGDEF"/>
    <property type="match status" value="1"/>
</dbReference>
<feature type="transmembrane region" description="Helical" evidence="6">
    <location>
        <begin position="163"/>
        <end position="183"/>
    </location>
</feature>
<dbReference type="InterPro" id="IPR011620">
    <property type="entry name" value="Sig_transdc_His_kinase_LytS_TM"/>
</dbReference>
<feature type="transmembrane region" description="Helical" evidence="6">
    <location>
        <begin position="68"/>
        <end position="90"/>
    </location>
</feature>
<dbReference type="Pfam" id="PF07694">
    <property type="entry name" value="5TM-5TMR_LYT"/>
    <property type="match status" value="1"/>
</dbReference>
<protein>
    <submittedName>
        <fullName evidence="10">Diguanylate cyclase (GGDEF)-like protein/PAS domain S-box-containing protein</fullName>
    </submittedName>
</protein>
<evidence type="ECO:0000313" key="11">
    <source>
        <dbReference type="Proteomes" id="UP001224122"/>
    </source>
</evidence>
<dbReference type="SMART" id="SM00267">
    <property type="entry name" value="GGDEF"/>
    <property type="match status" value="1"/>
</dbReference>
<dbReference type="SMART" id="SM00091">
    <property type="entry name" value="PAS"/>
    <property type="match status" value="1"/>
</dbReference>